<dbReference type="InterPro" id="IPR023346">
    <property type="entry name" value="Lysozyme-like_dom_sf"/>
</dbReference>
<feature type="compositionally biased region" description="Low complexity" evidence="3">
    <location>
        <begin position="363"/>
        <end position="374"/>
    </location>
</feature>
<dbReference type="EMBL" id="AP022577">
    <property type="protein sequence ID" value="BBX86835.1"/>
    <property type="molecule type" value="Genomic_DNA"/>
</dbReference>
<protein>
    <recommendedName>
        <fullName evidence="6">Lysozyme</fullName>
    </recommendedName>
</protein>
<name>A0ABN5Z033_9MYCO</name>
<evidence type="ECO:0000313" key="4">
    <source>
        <dbReference type="EMBL" id="BBX86835.1"/>
    </source>
</evidence>
<evidence type="ECO:0000256" key="1">
    <source>
        <dbReference type="ARBA" id="ARBA00022529"/>
    </source>
</evidence>
<dbReference type="RefSeq" id="WP_138229211.1">
    <property type="nucleotide sequence ID" value="NZ_AP022577.1"/>
</dbReference>
<evidence type="ECO:0000313" key="5">
    <source>
        <dbReference type="Proteomes" id="UP000465609"/>
    </source>
</evidence>
<dbReference type="Proteomes" id="UP000465609">
    <property type="component" value="Chromosome"/>
</dbReference>
<accession>A0ABN5Z033</accession>
<evidence type="ECO:0000256" key="2">
    <source>
        <dbReference type="ARBA" id="ARBA00022638"/>
    </source>
</evidence>
<keyword evidence="5" id="KW-1185">Reference proteome</keyword>
<keyword evidence="1" id="KW-0929">Antimicrobial</keyword>
<gene>
    <name evidence="4" type="ORF">MAUB_47080</name>
</gene>
<dbReference type="SUPFAM" id="SSF53955">
    <property type="entry name" value="Lysozyme-like"/>
    <property type="match status" value="1"/>
</dbReference>
<keyword evidence="2" id="KW-0081">Bacteriolytic enzyme</keyword>
<evidence type="ECO:0008006" key="6">
    <source>
        <dbReference type="Google" id="ProtNLM"/>
    </source>
</evidence>
<sequence length="374" mass="37611">MQPSVQQAFVPFSKRFEGSVPYMYLDILGKVTVGIGNLIDSVAAASALPFVHNSDNSAASQSEIQAEWNKVHTTASLAQKGYKAAAPPFTTLHLTDDAIAQLVANVLNANQAILKRTFPDFENWPADAQLGVLSMAWGLGAGFPATWPKFKAACLAQDWASAAQNCQINTAGNPGVIPRNTADVLLFNNAQAVAAQKLDVSVLHWPNSVPTAASDSGTPGNSDNSGSGSDGASGSNSTTDPGTSDSSTSSTGTTDPGTTDPSSSSDATTNGDSTTTPTSDSSDSSTADPSNSSDATTNGDSTTTPTSDSSDSSTTDPSNSSDATTNGDSTTTPTSDSSDSSTGVDSGGAVTSSPDGSDDVEVAPDATAVAASTA</sequence>
<feature type="region of interest" description="Disordered" evidence="3">
    <location>
        <begin position="210"/>
        <end position="374"/>
    </location>
</feature>
<dbReference type="InterPro" id="IPR023347">
    <property type="entry name" value="Lysozyme_dom_sf"/>
</dbReference>
<dbReference type="Gene3D" id="1.10.530.40">
    <property type="match status" value="1"/>
</dbReference>
<feature type="compositionally biased region" description="Low complexity" evidence="3">
    <location>
        <begin position="214"/>
        <end position="353"/>
    </location>
</feature>
<evidence type="ECO:0000256" key="3">
    <source>
        <dbReference type="SAM" id="MobiDB-lite"/>
    </source>
</evidence>
<proteinExistence type="predicted"/>
<organism evidence="4 5">
    <name type="scientific">Mycolicibacterium aubagnense</name>
    <dbReference type="NCBI Taxonomy" id="319707"/>
    <lineage>
        <taxon>Bacteria</taxon>
        <taxon>Bacillati</taxon>
        <taxon>Actinomycetota</taxon>
        <taxon>Actinomycetes</taxon>
        <taxon>Mycobacteriales</taxon>
        <taxon>Mycobacteriaceae</taxon>
        <taxon>Mycolicibacterium</taxon>
    </lineage>
</organism>
<reference evidence="4 5" key="1">
    <citation type="journal article" date="2019" name="Emerg. Microbes Infect.">
        <title>Comprehensive subspecies identification of 175 nontuberculous mycobacteria species based on 7547 genomic profiles.</title>
        <authorList>
            <person name="Matsumoto Y."/>
            <person name="Kinjo T."/>
            <person name="Motooka D."/>
            <person name="Nabeya D."/>
            <person name="Jung N."/>
            <person name="Uechi K."/>
            <person name="Horii T."/>
            <person name="Iida T."/>
            <person name="Fujita J."/>
            <person name="Nakamura S."/>
        </authorList>
    </citation>
    <scope>NUCLEOTIDE SEQUENCE [LARGE SCALE GENOMIC DNA]</scope>
    <source>
        <strain evidence="4 5">JCM 15296</strain>
    </source>
</reference>